<gene>
    <name evidence="1" type="ORF">AFK62_08125</name>
</gene>
<organism evidence="1 2">
    <name type="scientific">Cronobacter condimenti 1330</name>
    <dbReference type="NCBI Taxonomy" id="1073999"/>
    <lineage>
        <taxon>Bacteria</taxon>
        <taxon>Pseudomonadati</taxon>
        <taxon>Pseudomonadota</taxon>
        <taxon>Gammaproteobacteria</taxon>
        <taxon>Enterobacterales</taxon>
        <taxon>Enterobacteriaceae</taxon>
        <taxon>Cronobacter</taxon>
    </lineage>
</organism>
<dbReference type="RefSeq" id="WP_032984316.1">
    <property type="nucleotide sequence ID" value="NZ_CAKW01000063.1"/>
</dbReference>
<dbReference type="EMBL" id="CP012264">
    <property type="protein sequence ID" value="ALB62472.1"/>
    <property type="molecule type" value="Genomic_DNA"/>
</dbReference>
<name>A0ABM5VBB4_9ENTR</name>
<reference evidence="2" key="2">
    <citation type="submission" date="2015-09" db="EMBL/GenBank/DDBJ databases">
        <title>Cronobacter genome sequencing and assembly.</title>
        <authorList>
            <person name="Descombes P."/>
            <person name="Baert L."/>
            <person name="Ngom-Bru C."/>
            <person name="Barretto C."/>
        </authorList>
    </citation>
    <scope>NUCLEOTIDE SEQUENCE [LARGE SCALE GENOMIC DNA]</scope>
    <source>
        <strain evidence="2">LMG 26250</strain>
    </source>
</reference>
<reference evidence="2" key="1">
    <citation type="submission" date="2015-07" db="EMBL/GenBank/DDBJ databases">
        <authorList>
            <person name="Moine D."/>
            <person name="Kassam M."/>
        </authorList>
    </citation>
    <scope>NUCLEOTIDE SEQUENCE [LARGE SCALE GENOMIC DNA]</scope>
    <source>
        <strain evidence="2">LMG 26250</strain>
    </source>
</reference>
<reference evidence="1 2" key="3">
    <citation type="journal article" date="2016" name="Genome Announc.">
        <title>Fully Closed Genome Sequences of Five Type Strains of the Genus Cronobacter and One Cronobacter sakazakii Strain.</title>
        <authorList>
            <person name="Moine D."/>
            <person name="Kassam M."/>
            <person name="Baert L."/>
            <person name="Tang Y."/>
            <person name="Barretto C."/>
            <person name="Ngom Bru C."/>
            <person name="Klijn A."/>
            <person name="Descombes P."/>
        </authorList>
    </citation>
    <scope>NUCLEOTIDE SEQUENCE [LARGE SCALE GENOMIC DNA]</scope>
    <source>
        <strain evidence="1 2">LMG 26250</strain>
    </source>
</reference>
<proteinExistence type="predicted"/>
<sequence>MDSFLTAVLALLMFVLLLMANKWLLSMPRNPTRIITDSQGRKKISLNPWIFGSETSRDQFFYKDNVLYKIKGNSTVTIDFSDIIEIKPGFTKISNRRSVVVVYLLYGQKKEVYFYPNLTFFNHNFAQFLIEVKQANPDADVKSLSRLSR</sequence>
<accession>A0ABM5VBB4</accession>
<evidence type="ECO:0000313" key="2">
    <source>
        <dbReference type="Proteomes" id="UP000067320"/>
    </source>
</evidence>
<protein>
    <submittedName>
        <fullName evidence="1">Uncharacterized protein</fullName>
    </submittedName>
</protein>
<dbReference type="Proteomes" id="UP000067320">
    <property type="component" value="Chromosome"/>
</dbReference>
<evidence type="ECO:0000313" key="1">
    <source>
        <dbReference type="EMBL" id="ALB62472.1"/>
    </source>
</evidence>
<keyword evidence="2" id="KW-1185">Reference proteome</keyword>